<dbReference type="GO" id="GO:0006654">
    <property type="term" value="P:phosphatidic acid biosynthetic process"/>
    <property type="evidence" value="ECO:0007669"/>
    <property type="project" value="TreeGrafter"/>
</dbReference>
<dbReference type="AlphaFoldDB" id="G9QKX2"/>
<proteinExistence type="predicted"/>
<dbReference type="HOGENOM" id="CLU_027938_4_3_9"/>
<dbReference type="Pfam" id="PF01553">
    <property type="entry name" value="Acyltransferase"/>
    <property type="match status" value="1"/>
</dbReference>
<organism evidence="4 5">
    <name type="scientific">Bacillus smithii 7_3_47FAA</name>
    <dbReference type="NCBI Taxonomy" id="665952"/>
    <lineage>
        <taxon>Bacteria</taxon>
        <taxon>Bacillati</taxon>
        <taxon>Bacillota</taxon>
        <taxon>Bacilli</taxon>
        <taxon>Bacillales</taxon>
        <taxon>Bacillaceae</taxon>
        <taxon>Bacillus</taxon>
    </lineage>
</organism>
<dbReference type="CDD" id="cd07989">
    <property type="entry name" value="LPLAT_AGPAT-like"/>
    <property type="match status" value="1"/>
</dbReference>
<evidence type="ECO:0000256" key="1">
    <source>
        <dbReference type="ARBA" id="ARBA00022679"/>
    </source>
</evidence>
<gene>
    <name evidence="4" type="ORF">HMPREF1015_01811</name>
</gene>
<reference evidence="4 5" key="1">
    <citation type="submission" date="2011-09" db="EMBL/GenBank/DDBJ databases">
        <title>The Genome Sequence of Bacillus smithii 7_3_47FAA.</title>
        <authorList>
            <consortium name="The Broad Institute Genome Sequencing Platform"/>
            <person name="Earl A."/>
            <person name="Ward D."/>
            <person name="Feldgarden M."/>
            <person name="Gevers D."/>
            <person name="Daigneault M."/>
            <person name="Strauss J."/>
            <person name="Allen-Vercoe E."/>
            <person name="Young S.K."/>
            <person name="Zeng Q."/>
            <person name="Gargeya S."/>
            <person name="Fitzgerald M."/>
            <person name="Haas B."/>
            <person name="Abouelleil A."/>
            <person name="Alvarado L."/>
            <person name="Arachchi H.M."/>
            <person name="Berlin A."/>
            <person name="Brown A."/>
            <person name="Chapman S.B."/>
            <person name="Chen Z."/>
            <person name="Dunbar C."/>
            <person name="Freedman E."/>
            <person name="Gearin G."/>
            <person name="Goldberg J."/>
            <person name="Griggs A."/>
            <person name="Gujja S."/>
            <person name="Heiman D."/>
            <person name="Howarth C."/>
            <person name="Larson L."/>
            <person name="Lui A."/>
            <person name="MacDonald P.J.P."/>
            <person name="Montmayeur A."/>
            <person name="Murphy C."/>
            <person name="Neiman D."/>
            <person name="Pearson M."/>
            <person name="Priest M."/>
            <person name="Roberts A."/>
            <person name="Saif S."/>
            <person name="Shea T."/>
            <person name="Shenoy N."/>
            <person name="Sisk P."/>
            <person name="Stolte C."/>
            <person name="Sykes S."/>
            <person name="Wortman J."/>
            <person name="Nusbaum C."/>
            <person name="Birren B."/>
        </authorList>
    </citation>
    <scope>NUCLEOTIDE SEQUENCE [LARGE SCALE GENOMIC DNA]</scope>
    <source>
        <strain evidence="4 5">7_3_47FAA</strain>
    </source>
</reference>
<dbReference type="PANTHER" id="PTHR10434:SF40">
    <property type="entry name" value="1-ACYL-SN-GLYCEROL-3-PHOSPHATE ACYLTRANSFERASE"/>
    <property type="match status" value="1"/>
</dbReference>
<feature type="domain" description="Phospholipid/glycerol acyltransferase" evidence="3">
    <location>
        <begin position="33"/>
        <end position="144"/>
    </location>
</feature>
<dbReference type="Proteomes" id="UP000011747">
    <property type="component" value="Unassembled WGS sequence"/>
</dbReference>
<dbReference type="GO" id="GO:0003841">
    <property type="term" value="F:1-acylglycerol-3-phosphate O-acyltransferase activity"/>
    <property type="evidence" value="ECO:0007669"/>
    <property type="project" value="TreeGrafter"/>
</dbReference>
<dbReference type="PANTHER" id="PTHR10434">
    <property type="entry name" value="1-ACYL-SN-GLYCEROL-3-PHOSPHATE ACYLTRANSFERASE"/>
    <property type="match status" value="1"/>
</dbReference>
<keyword evidence="2 4" id="KW-0012">Acyltransferase</keyword>
<accession>G9QKX2</accession>
<protein>
    <submittedName>
        <fullName evidence="4">1-acylglycerol-3-phosphate O-acyltransferase</fullName>
    </submittedName>
</protein>
<name>G9QKX2_9BACI</name>
<dbReference type="InterPro" id="IPR002123">
    <property type="entry name" value="Plipid/glycerol_acylTrfase"/>
</dbReference>
<dbReference type="EMBL" id="ACWF01000087">
    <property type="protein sequence ID" value="EHL78192.1"/>
    <property type="molecule type" value="Genomic_DNA"/>
</dbReference>
<comment type="caution">
    <text evidence="4">The sequence shown here is derived from an EMBL/GenBank/DDBJ whole genome shotgun (WGS) entry which is preliminary data.</text>
</comment>
<sequence>MYRLISTILLLLVKMFRLLKVKGKEHIPSDERFVVTCSHRGWVDVIMLALALYPIPVHYMAKQELFKGKWRDRFFRSINAFPVNRENPGPSALKIPMQILKKNQCVGIFPSGTRTSEDVPLKRGAVTVALKSNAPILPAAYKGPTNFSGLWKGEKSHVLFGEPLIFDKEKQEMNRDELIDYALKRLENKIKELENELEKE</sequence>
<dbReference type="RefSeq" id="WP_003353995.1">
    <property type="nucleotide sequence ID" value="NZ_JH414751.1"/>
</dbReference>
<dbReference type="SMART" id="SM00563">
    <property type="entry name" value="PlsC"/>
    <property type="match status" value="1"/>
</dbReference>
<keyword evidence="5" id="KW-1185">Reference proteome</keyword>
<evidence type="ECO:0000259" key="3">
    <source>
        <dbReference type="SMART" id="SM00563"/>
    </source>
</evidence>
<evidence type="ECO:0000313" key="4">
    <source>
        <dbReference type="EMBL" id="EHL78192.1"/>
    </source>
</evidence>
<evidence type="ECO:0000313" key="5">
    <source>
        <dbReference type="Proteomes" id="UP000011747"/>
    </source>
</evidence>
<dbReference type="SUPFAM" id="SSF69593">
    <property type="entry name" value="Glycerol-3-phosphate (1)-acyltransferase"/>
    <property type="match status" value="1"/>
</dbReference>
<keyword evidence="1 4" id="KW-0808">Transferase</keyword>
<dbReference type="PATRIC" id="fig|665952.3.peg.1682"/>
<evidence type="ECO:0000256" key="2">
    <source>
        <dbReference type="ARBA" id="ARBA00023315"/>
    </source>
</evidence>